<accession>A0ABP0YS06</accession>
<gene>
    <name evidence="2" type="ORF">CITCOLO1_LOCUS14535</name>
</gene>
<sequence length="346" mass="38805">MSEKSSLRHSLRRVMETAEEQEAVLFHSYPCAYYVQSPSTLSHANSSDIRNPAESSACHSPLPSDTFPNGHHHCNPTQEASRFTLSHYSSSRGSNHGAGTDNGEARLIVGCSNGRDCDEEEEEDEDGDEEGYYGKKKRGYWKRYFTYRNSDSNAWICLQLSWRAIFSMGIALLVFYIVTNPPSPIISVKVGEIEEFMLGEGVDKTGVGTKILTCNCTMNVIVDNHSKLFGLHILPPSIHMSFGPLPIATSQGPRMYAESGTTTFQLSVGISNKPMYGAGRDMEDKLESGMGLELTIRVNFISNYRVVWKIIRPHFHRRVQCLLVLGKAYDRKRHTRSFNSTCLTSR</sequence>
<proteinExistence type="predicted"/>
<reference evidence="2 3" key="1">
    <citation type="submission" date="2024-03" db="EMBL/GenBank/DDBJ databases">
        <authorList>
            <person name="Gkanogiannis A."/>
            <person name="Becerra Lopez-Lavalle L."/>
        </authorList>
    </citation>
    <scope>NUCLEOTIDE SEQUENCE [LARGE SCALE GENOMIC DNA]</scope>
</reference>
<feature type="compositionally biased region" description="Polar residues" evidence="1">
    <location>
        <begin position="42"/>
        <end position="58"/>
    </location>
</feature>
<keyword evidence="3" id="KW-1185">Reference proteome</keyword>
<name>A0ABP0YS06_9ROSI</name>
<dbReference type="Proteomes" id="UP001642487">
    <property type="component" value="Chromosome 5"/>
</dbReference>
<dbReference type="InterPro" id="IPR055276">
    <property type="entry name" value="NHL41-like"/>
</dbReference>
<evidence type="ECO:0008006" key="4">
    <source>
        <dbReference type="Google" id="ProtNLM"/>
    </source>
</evidence>
<dbReference type="EMBL" id="OZ021739">
    <property type="protein sequence ID" value="CAK9322390.1"/>
    <property type="molecule type" value="Genomic_DNA"/>
</dbReference>
<organism evidence="2 3">
    <name type="scientific">Citrullus colocynthis</name>
    <name type="common">colocynth</name>
    <dbReference type="NCBI Taxonomy" id="252529"/>
    <lineage>
        <taxon>Eukaryota</taxon>
        <taxon>Viridiplantae</taxon>
        <taxon>Streptophyta</taxon>
        <taxon>Embryophyta</taxon>
        <taxon>Tracheophyta</taxon>
        <taxon>Spermatophyta</taxon>
        <taxon>Magnoliopsida</taxon>
        <taxon>eudicotyledons</taxon>
        <taxon>Gunneridae</taxon>
        <taxon>Pentapetalae</taxon>
        <taxon>rosids</taxon>
        <taxon>fabids</taxon>
        <taxon>Cucurbitales</taxon>
        <taxon>Cucurbitaceae</taxon>
        <taxon>Benincaseae</taxon>
        <taxon>Citrullus</taxon>
    </lineage>
</organism>
<dbReference type="PANTHER" id="PTHR48436:SF1">
    <property type="entry name" value="2, PUTATIVE-RELATED"/>
    <property type="match status" value="1"/>
</dbReference>
<feature type="region of interest" description="Disordered" evidence="1">
    <location>
        <begin position="42"/>
        <end position="75"/>
    </location>
</feature>
<evidence type="ECO:0000313" key="2">
    <source>
        <dbReference type="EMBL" id="CAK9322390.1"/>
    </source>
</evidence>
<dbReference type="PANTHER" id="PTHR48436">
    <property type="entry name" value="2, PUTATIVE-RELATED"/>
    <property type="match status" value="1"/>
</dbReference>
<protein>
    <recommendedName>
        <fullName evidence="4">Late embryogenesis abundant protein LEA-2 subgroup domain-containing protein</fullName>
    </recommendedName>
</protein>
<evidence type="ECO:0000256" key="1">
    <source>
        <dbReference type="SAM" id="MobiDB-lite"/>
    </source>
</evidence>
<evidence type="ECO:0000313" key="3">
    <source>
        <dbReference type="Proteomes" id="UP001642487"/>
    </source>
</evidence>